<evidence type="ECO:0000259" key="3">
    <source>
        <dbReference type="PROSITE" id="PS50137"/>
    </source>
</evidence>
<evidence type="ECO:0000313" key="4">
    <source>
        <dbReference type="EMBL" id="MCD7446804.1"/>
    </source>
</evidence>
<dbReference type="PROSITE" id="PS50137">
    <property type="entry name" value="DS_RBD"/>
    <property type="match status" value="1"/>
</dbReference>
<feature type="domain" description="DRBM" evidence="3">
    <location>
        <begin position="219"/>
        <end position="287"/>
    </location>
</feature>
<evidence type="ECO:0000313" key="5">
    <source>
        <dbReference type="Proteomes" id="UP000823775"/>
    </source>
</evidence>
<reference evidence="4 5" key="1">
    <citation type="journal article" date="2021" name="BMC Genomics">
        <title>Datura genome reveals duplications of psychoactive alkaloid biosynthetic genes and high mutation rate following tissue culture.</title>
        <authorList>
            <person name="Rajewski A."/>
            <person name="Carter-House D."/>
            <person name="Stajich J."/>
            <person name="Litt A."/>
        </authorList>
    </citation>
    <scope>NUCLEOTIDE SEQUENCE [LARGE SCALE GENOMIC DNA]</scope>
    <source>
        <strain evidence="4">AR-01</strain>
    </source>
</reference>
<proteinExistence type="predicted"/>
<keyword evidence="5" id="KW-1185">Reference proteome</keyword>
<dbReference type="PANTHER" id="PTHR33913:SF5">
    <property type="entry name" value="DRBM DOMAIN-CONTAINING PROTEIN"/>
    <property type="match status" value="1"/>
</dbReference>
<dbReference type="Gene3D" id="3.30.160.20">
    <property type="match status" value="1"/>
</dbReference>
<dbReference type="InterPro" id="IPR014720">
    <property type="entry name" value="dsRBD_dom"/>
</dbReference>
<dbReference type="Proteomes" id="UP000823775">
    <property type="component" value="Unassembled WGS sequence"/>
</dbReference>
<sequence length="293" mass="32295">MCLYLVSALSNYREVGIKHSSFLVARTNSHHRELSSNDLQDLNVEVLAGDAYDVPIGGSSSEKEVNQENMSQPMIKSCSSDYDDEKIGEAKRRRGMQGVSAVGLSQLDPQHSEDAVAALASRISQSALTVLRWKREKLHYESRILEDQIALCNKIILTALNGGENDLPLDIEALVDGCNDMCVKGEGGWDSTKQLVEDQCIVQCTEGKRLSEAILTLQNQCQQLDQLCCRNNWVLPTYRVFPFESGFLAKVIVKGADFESISESSTSKSPREARESAAAHMIAKLDSQLGLNP</sequence>
<gene>
    <name evidence="4" type="ORF">HAX54_016898</name>
</gene>
<dbReference type="PANTHER" id="PTHR33913">
    <property type="entry name" value="ALEURONE LAYER MORPHOGENESIS PROTEIN"/>
    <property type="match status" value="1"/>
</dbReference>
<accession>A0ABS8RJM6</accession>
<protein>
    <recommendedName>
        <fullName evidence="3">DRBM domain-containing protein</fullName>
    </recommendedName>
</protein>
<feature type="region of interest" description="Disordered" evidence="2">
    <location>
        <begin position="57"/>
        <end position="81"/>
    </location>
</feature>
<organism evidence="4 5">
    <name type="scientific">Datura stramonium</name>
    <name type="common">Jimsonweed</name>
    <name type="synonym">Common thornapple</name>
    <dbReference type="NCBI Taxonomy" id="4076"/>
    <lineage>
        <taxon>Eukaryota</taxon>
        <taxon>Viridiplantae</taxon>
        <taxon>Streptophyta</taxon>
        <taxon>Embryophyta</taxon>
        <taxon>Tracheophyta</taxon>
        <taxon>Spermatophyta</taxon>
        <taxon>Magnoliopsida</taxon>
        <taxon>eudicotyledons</taxon>
        <taxon>Gunneridae</taxon>
        <taxon>Pentapetalae</taxon>
        <taxon>asterids</taxon>
        <taxon>lamiids</taxon>
        <taxon>Solanales</taxon>
        <taxon>Solanaceae</taxon>
        <taxon>Solanoideae</taxon>
        <taxon>Datureae</taxon>
        <taxon>Datura</taxon>
    </lineage>
</organism>
<evidence type="ECO:0000256" key="2">
    <source>
        <dbReference type="SAM" id="MobiDB-lite"/>
    </source>
</evidence>
<comment type="caution">
    <text evidence="4">The sequence shown here is derived from an EMBL/GenBank/DDBJ whole genome shotgun (WGS) entry which is preliminary data.</text>
</comment>
<dbReference type="EMBL" id="JACEIK010000021">
    <property type="protein sequence ID" value="MCD7446804.1"/>
    <property type="molecule type" value="Genomic_DNA"/>
</dbReference>
<name>A0ABS8RJM6_DATST</name>
<evidence type="ECO:0000256" key="1">
    <source>
        <dbReference type="PROSITE-ProRule" id="PRU00266"/>
    </source>
</evidence>
<feature type="compositionally biased region" description="Polar residues" evidence="2">
    <location>
        <begin position="67"/>
        <end position="80"/>
    </location>
</feature>
<dbReference type="SUPFAM" id="SSF54768">
    <property type="entry name" value="dsRNA-binding domain-like"/>
    <property type="match status" value="1"/>
</dbReference>
<keyword evidence="1" id="KW-0694">RNA-binding</keyword>